<evidence type="ECO:0000313" key="13">
    <source>
        <dbReference type="EMBL" id="TPX48343.1"/>
    </source>
</evidence>
<comment type="similarity">
    <text evidence="10">Belongs to the DRC3 family.</text>
</comment>
<name>A0A507D9V3_9FUNG</name>
<dbReference type="PANTHER" id="PTHR45973:SF12">
    <property type="entry name" value="DYNEIN REGULATORY COMPLEX SUBUNIT 3"/>
    <property type="match status" value="1"/>
</dbReference>
<dbReference type="InterPro" id="IPR032675">
    <property type="entry name" value="LRR_dom_sf"/>
</dbReference>
<evidence type="ECO:0000256" key="7">
    <source>
        <dbReference type="ARBA" id="ARBA00023069"/>
    </source>
</evidence>
<dbReference type="EMBL" id="QEAM01000054">
    <property type="protein sequence ID" value="TPX48335.1"/>
    <property type="molecule type" value="Genomic_DNA"/>
</dbReference>
<evidence type="ECO:0000313" key="12">
    <source>
        <dbReference type="EMBL" id="TPX48335.1"/>
    </source>
</evidence>
<dbReference type="SUPFAM" id="SSF52075">
    <property type="entry name" value="Outer arm dynein light chain 1"/>
    <property type="match status" value="1"/>
</dbReference>
<proteinExistence type="inferred from homology"/>
<keyword evidence="8" id="KW-0206">Cytoskeleton</keyword>
<keyword evidence="4" id="KW-0677">Repeat</keyword>
<dbReference type="Gene3D" id="3.80.10.10">
    <property type="entry name" value="Ribonuclease Inhibitor"/>
    <property type="match status" value="1"/>
</dbReference>
<evidence type="ECO:0000256" key="5">
    <source>
        <dbReference type="ARBA" id="ARBA00022846"/>
    </source>
</evidence>
<evidence type="ECO:0000256" key="4">
    <source>
        <dbReference type="ARBA" id="ARBA00022737"/>
    </source>
</evidence>
<dbReference type="PROSITE" id="PS51450">
    <property type="entry name" value="LRR"/>
    <property type="match status" value="4"/>
</dbReference>
<accession>A0A507D9V3</accession>
<dbReference type="SMART" id="SM00365">
    <property type="entry name" value="LRR_SD22"/>
    <property type="match status" value="4"/>
</dbReference>
<evidence type="ECO:0000256" key="9">
    <source>
        <dbReference type="ARBA" id="ARBA00023273"/>
    </source>
</evidence>
<keyword evidence="2" id="KW-0963">Cytoplasm</keyword>
<keyword evidence="6" id="KW-0175">Coiled coil</keyword>
<dbReference type="PANTHER" id="PTHR45973">
    <property type="entry name" value="PROTEIN PHOSPHATASE 1 REGULATORY SUBUNIT SDS22-RELATED"/>
    <property type="match status" value="1"/>
</dbReference>
<dbReference type="AlphaFoldDB" id="A0A507D9V3"/>
<keyword evidence="3" id="KW-0433">Leucine-rich repeat</keyword>
<keyword evidence="7" id="KW-0969">Cilium</keyword>
<comment type="caution">
    <text evidence="13">The sequence shown here is derived from an EMBL/GenBank/DDBJ whole genome shotgun (WGS) entry which is preliminary data.</text>
</comment>
<sequence>MNYSAALEPTVIDEELLSRAVDSQIPSGRPAEAIEPDDVTSLQLDYKNILKIDNLWRYKNLTKLQLDNNIIERIENLAFLKNLTWLDLSFNNISVIEGLDQLTQLTDLTLYNNRITELKGLDALTQLNVLSVGNNAISGLDAIEYLRRFENLRVLNLAGNPLCKIQDYRPYILARLRNLRYLDYRLADEEQMTEARSKYMDNIIAMEEEERIAAEKRAALQKAAQEAAKFAEAHIPGLDKLFDAMFSDDKDFVRLQPLDVDRISDIREQYRAKFDVSVNELIHFVMKRHQERVNEIHGFHLAIEEARAPGDADAIKELDRFMRGKKQILKLVATLREQADVDDALQTLRDEGTRLSDSLMRSEMQLVEQLEDVIKEFERSYTELAGGISEFATTCFARLREHETEFHERFTEAVAAAYDRFTKGELVDDADDDFRDLISDKDALTNGVNASHDFRLARIDQQEDTLVTGSAKDTEHVVRGVQDEEIQRNRKRVIEILSFLNRLQQDIESVEENV</sequence>
<dbReference type="InterPro" id="IPR001611">
    <property type="entry name" value="Leu-rich_rpt"/>
</dbReference>
<evidence type="ECO:0000313" key="14">
    <source>
        <dbReference type="Proteomes" id="UP000320475"/>
    </source>
</evidence>
<keyword evidence="9" id="KW-0966">Cell projection</keyword>
<dbReference type="OrthoDB" id="266138at2759"/>
<evidence type="ECO:0000256" key="3">
    <source>
        <dbReference type="ARBA" id="ARBA00022614"/>
    </source>
</evidence>
<evidence type="ECO:0000256" key="10">
    <source>
        <dbReference type="ARBA" id="ARBA00038378"/>
    </source>
</evidence>
<reference evidence="13 14" key="1">
    <citation type="journal article" date="2019" name="Sci. Rep.">
        <title>Comparative genomics of chytrid fungi reveal insights into the obligate biotrophic and pathogenic lifestyle of Synchytrium endobioticum.</title>
        <authorList>
            <person name="van de Vossenberg B.T.L.H."/>
            <person name="Warris S."/>
            <person name="Nguyen H.D.T."/>
            <person name="van Gent-Pelzer M.P.E."/>
            <person name="Joly D.L."/>
            <person name="van de Geest H.C."/>
            <person name="Bonants P.J.M."/>
            <person name="Smith D.S."/>
            <person name="Levesque C.A."/>
            <person name="van der Lee T.A.J."/>
        </authorList>
    </citation>
    <scope>NUCLEOTIDE SEQUENCE [LARGE SCALE GENOMIC DNA]</scope>
    <source>
        <strain evidence="13 14">LEV6574</strain>
    </source>
</reference>
<protein>
    <recommendedName>
        <fullName evidence="11">Dynein regulatory complex subunit 3</fullName>
    </recommendedName>
</protein>
<organism evidence="13 14">
    <name type="scientific">Synchytrium endobioticum</name>
    <dbReference type="NCBI Taxonomy" id="286115"/>
    <lineage>
        <taxon>Eukaryota</taxon>
        <taxon>Fungi</taxon>
        <taxon>Fungi incertae sedis</taxon>
        <taxon>Chytridiomycota</taxon>
        <taxon>Chytridiomycota incertae sedis</taxon>
        <taxon>Chytridiomycetes</taxon>
        <taxon>Synchytriales</taxon>
        <taxon>Synchytriaceae</taxon>
        <taxon>Synchytrium</taxon>
    </lineage>
</organism>
<dbReference type="Pfam" id="PF14580">
    <property type="entry name" value="LRR_9"/>
    <property type="match status" value="1"/>
</dbReference>
<dbReference type="Proteomes" id="UP000320475">
    <property type="component" value="Unassembled WGS sequence"/>
</dbReference>
<evidence type="ECO:0000256" key="6">
    <source>
        <dbReference type="ARBA" id="ARBA00023054"/>
    </source>
</evidence>
<keyword evidence="5" id="KW-0282">Flagellum</keyword>
<evidence type="ECO:0000256" key="2">
    <source>
        <dbReference type="ARBA" id="ARBA00022490"/>
    </source>
</evidence>
<evidence type="ECO:0000256" key="11">
    <source>
        <dbReference type="ARBA" id="ARBA00040950"/>
    </source>
</evidence>
<dbReference type="InterPro" id="IPR050576">
    <property type="entry name" value="Cilia_flagella_integrity"/>
</dbReference>
<dbReference type="EMBL" id="QEAM01000054">
    <property type="protein sequence ID" value="TPX48343.1"/>
    <property type="molecule type" value="Genomic_DNA"/>
</dbReference>
<comment type="subcellular location">
    <subcellularLocation>
        <location evidence="1">Cytoplasm</location>
        <location evidence="1">Cytoskeleton</location>
        <location evidence="1">Flagellum axoneme</location>
    </subcellularLocation>
</comment>
<evidence type="ECO:0000256" key="1">
    <source>
        <dbReference type="ARBA" id="ARBA00004611"/>
    </source>
</evidence>
<dbReference type="VEuPathDB" id="FungiDB:SeMB42_g03779"/>
<gene>
    <name evidence="12" type="ORF">SeLEV6574_g02079</name>
    <name evidence="13" type="ORF">SeLEV6574_g02094</name>
</gene>
<evidence type="ECO:0000256" key="8">
    <source>
        <dbReference type="ARBA" id="ARBA00023212"/>
    </source>
</evidence>
<dbReference type="GO" id="GO:0005929">
    <property type="term" value="C:cilium"/>
    <property type="evidence" value="ECO:0007669"/>
    <property type="project" value="TreeGrafter"/>
</dbReference>